<dbReference type="Proteomes" id="UP000216246">
    <property type="component" value="Chromosome"/>
</dbReference>
<name>A0AAC9YK55_9MYCO</name>
<protein>
    <submittedName>
        <fullName evidence="1">Uncharacterized protein</fullName>
    </submittedName>
</protein>
<sequence>MLPIDPSADRGRRAWLPCPCCDHGATCGDCRSSRNCDTHWQYLLSNKGTLVHLQCSDCGHLWSTDTHRRTRPTRWGFKAN</sequence>
<gene>
    <name evidence="1" type="ORF">CKJ54_11405</name>
</gene>
<evidence type="ECO:0000313" key="1">
    <source>
        <dbReference type="EMBL" id="ASW90412.1"/>
    </source>
</evidence>
<dbReference type="EMBL" id="CP023147">
    <property type="protein sequence ID" value="ASW90412.1"/>
    <property type="molecule type" value="Genomic_DNA"/>
</dbReference>
<proteinExistence type="predicted"/>
<dbReference type="AlphaFoldDB" id="A0AAC9YK55"/>
<dbReference type="KEGG" id="mmal:CKJ54_11405"/>
<evidence type="ECO:0000313" key="2">
    <source>
        <dbReference type="Proteomes" id="UP000216246"/>
    </source>
</evidence>
<organism evidence="1 2">
    <name type="scientific">Mycobacterium marseillense</name>
    <dbReference type="NCBI Taxonomy" id="701042"/>
    <lineage>
        <taxon>Bacteria</taxon>
        <taxon>Bacillati</taxon>
        <taxon>Actinomycetota</taxon>
        <taxon>Actinomycetes</taxon>
        <taxon>Mycobacteriales</taxon>
        <taxon>Mycobacteriaceae</taxon>
        <taxon>Mycobacterium</taxon>
        <taxon>Mycobacterium avium complex (MAC)</taxon>
    </lineage>
</organism>
<reference evidence="1 2" key="1">
    <citation type="submission" date="2017-08" db="EMBL/GenBank/DDBJ databases">
        <title>Phylogentic analysis of Mycobacterium avium complex whole genomes.</title>
        <authorList>
            <person name="Caverly L.J."/>
            <person name="Spilker T."/>
            <person name="LiPuma J."/>
        </authorList>
    </citation>
    <scope>NUCLEOTIDE SEQUENCE [LARGE SCALE GENOMIC DNA]</scope>
    <source>
        <strain evidence="1 2">FLAC0026</strain>
    </source>
</reference>
<accession>A0AAC9YK55</accession>